<dbReference type="Proteomes" id="UP000238157">
    <property type="component" value="Unassembled WGS sequence"/>
</dbReference>
<keyword evidence="2" id="KW-1185">Reference proteome</keyword>
<gene>
    <name evidence="1" type="ORF">CLW00_1038</name>
</gene>
<evidence type="ECO:0000313" key="1">
    <source>
        <dbReference type="EMBL" id="PRY88888.1"/>
    </source>
</evidence>
<dbReference type="PANTHER" id="PTHR38471:SF2">
    <property type="entry name" value="FOUR HELIX BUNDLE PROTEIN"/>
    <property type="match status" value="1"/>
</dbReference>
<evidence type="ECO:0000313" key="2">
    <source>
        <dbReference type="Proteomes" id="UP000238157"/>
    </source>
</evidence>
<dbReference type="AlphaFoldDB" id="A0A2T0WQA5"/>
<name>A0A2T0WQA5_9BACT</name>
<dbReference type="NCBIfam" id="TIGR02436">
    <property type="entry name" value="four helix bundle protein"/>
    <property type="match status" value="1"/>
</dbReference>
<dbReference type="Pfam" id="PF05635">
    <property type="entry name" value="23S_rRNA_IVP"/>
    <property type="match status" value="1"/>
</dbReference>
<dbReference type="InterPro" id="IPR012657">
    <property type="entry name" value="23S_rRNA-intervening_sequence"/>
</dbReference>
<dbReference type="InterPro" id="IPR036583">
    <property type="entry name" value="23S_rRNA_IVS_sf"/>
</dbReference>
<reference evidence="1 2" key="1">
    <citation type="submission" date="2018-03" db="EMBL/GenBank/DDBJ databases">
        <title>Genomic Encyclopedia of Archaeal and Bacterial Type Strains, Phase II (KMG-II): from individual species to whole genera.</title>
        <authorList>
            <person name="Goeker M."/>
        </authorList>
    </citation>
    <scope>NUCLEOTIDE SEQUENCE [LARGE SCALE GENOMIC DNA]</scope>
    <source>
        <strain evidence="1 2">DSM 27929</strain>
    </source>
</reference>
<protein>
    <submittedName>
        <fullName evidence="1">Four helix bundle protein</fullName>
    </submittedName>
</protein>
<dbReference type="CDD" id="cd16377">
    <property type="entry name" value="23S_rRNA_IVP_like"/>
    <property type="match status" value="1"/>
</dbReference>
<dbReference type="Gene3D" id="1.20.1440.60">
    <property type="entry name" value="23S rRNA-intervening sequence"/>
    <property type="match status" value="1"/>
</dbReference>
<comment type="caution">
    <text evidence="1">The sequence shown here is derived from an EMBL/GenBank/DDBJ whole genome shotgun (WGS) entry which is preliminary data.</text>
</comment>
<proteinExistence type="predicted"/>
<dbReference type="PANTHER" id="PTHR38471">
    <property type="entry name" value="FOUR HELIX BUNDLE PROTEIN"/>
    <property type="match status" value="1"/>
</dbReference>
<sequence length="104" mass="12165">MSKIIKKFPIEEKYALTHQVKRASRSITNNIAEGFGRFFYQENIQFCRIARGSLAETLDHIIIAHDENYISDEEFAEFRTLNNECLKLLNGYISYLKKSKIQNS</sequence>
<dbReference type="EMBL" id="PVTR01000003">
    <property type="protein sequence ID" value="PRY88888.1"/>
    <property type="molecule type" value="Genomic_DNA"/>
</dbReference>
<accession>A0A2T0WQA5</accession>
<organism evidence="1 2">
    <name type="scientific">Mongoliibacter ruber</name>
    <dbReference type="NCBI Taxonomy" id="1750599"/>
    <lineage>
        <taxon>Bacteria</taxon>
        <taxon>Pseudomonadati</taxon>
        <taxon>Bacteroidota</taxon>
        <taxon>Cytophagia</taxon>
        <taxon>Cytophagales</taxon>
        <taxon>Cyclobacteriaceae</taxon>
        <taxon>Mongoliibacter</taxon>
    </lineage>
</organism>
<dbReference type="SUPFAM" id="SSF158446">
    <property type="entry name" value="IVS-encoded protein-like"/>
    <property type="match status" value="1"/>
</dbReference>